<feature type="transmembrane region" description="Helical" evidence="6">
    <location>
        <begin position="277"/>
        <end position="299"/>
    </location>
</feature>
<evidence type="ECO:0000256" key="1">
    <source>
        <dbReference type="ARBA" id="ARBA00004651"/>
    </source>
</evidence>
<evidence type="ECO:0000256" key="2">
    <source>
        <dbReference type="ARBA" id="ARBA00022475"/>
    </source>
</evidence>
<dbReference type="InterPro" id="IPR005495">
    <property type="entry name" value="LptG/LptF_permease"/>
</dbReference>
<gene>
    <name evidence="7" type="primary">lptG</name>
    <name evidence="7" type="ORF">QO033_01785</name>
</gene>
<evidence type="ECO:0000256" key="3">
    <source>
        <dbReference type="ARBA" id="ARBA00022692"/>
    </source>
</evidence>
<feature type="transmembrane region" description="Helical" evidence="6">
    <location>
        <begin position="306"/>
        <end position="326"/>
    </location>
</feature>
<dbReference type="Proteomes" id="UP001243757">
    <property type="component" value="Unassembled WGS sequence"/>
</dbReference>
<keyword evidence="2" id="KW-1003">Cell membrane</keyword>
<protein>
    <submittedName>
        <fullName evidence="7">LPS export ABC transporter permease LptG</fullName>
    </submittedName>
</protein>
<keyword evidence="4 6" id="KW-1133">Transmembrane helix</keyword>
<dbReference type="RefSeq" id="WP_284479200.1">
    <property type="nucleotide sequence ID" value="NZ_JASNJD010000001.1"/>
</dbReference>
<feature type="transmembrane region" description="Helical" evidence="6">
    <location>
        <begin position="346"/>
        <end position="363"/>
    </location>
</feature>
<accession>A0ABT7EVL0</accession>
<evidence type="ECO:0000256" key="5">
    <source>
        <dbReference type="ARBA" id="ARBA00023136"/>
    </source>
</evidence>
<name>A0ABT7EVL0_9RHOB</name>
<dbReference type="Pfam" id="PF03739">
    <property type="entry name" value="LptF_LptG"/>
    <property type="match status" value="1"/>
</dbReference>
<sequence>MILDRYFARRFLQAFGMIGGIFLALMMLIDLIEQLRRFEGLDVSLGQLLHLSLLNAPGAMSEILPLIMILSAVVLFVSLARSSELVVTRATGRSGIRALAAPSVVAVVIGVLAVALLNPIVAATSKRYATLSEQFRGQNGASILSVSGEGLWLRQGSARGQSVIHADSHGADAATLFGVTILTYSPDGIPVRRILADKAQLEPDAWVLTKAKVWPLSAGTNPEGSAVEHDTMRISTTLTRNRIRESLGRPSGVSIYELPATIRQLDQAGFSTRRHRVWYQVALARPLFLVAMVLVGAAFTMRHTRFGGTGGAVLTAVLLGFALYFVRNFAQILGENGQIPVALSAWAPPLAALFLSLGLLLHAEDG</sequence>
<keyword evidence="5 6" id="KW-0472">Membrane</keyword>
<feature type="transmembrane region" description="Helical" evidence="6">
    <location>
        <begin position="12"/>
        <end position="32"/>
    </location>
</feature>
<evidence type="ECO:0000313" key="7">
    <source>
        <dbReference type="EMBL" id="MDK3016386.1"/>
    </source>
</evidence>
<comment type="caution">
    <text evidence="7">The sequence shown here is derived from an EMBL/GenBank/DDBJ whole genome shotgun (WGS) entry which is preliminary data.</text>
</comment>
<proteinExistence type="predicted"/>
<dbReference type="EMBL" id="JASNJD010000001">
    <property type="protein sequence ID" value="MDK3016386.1"/>
    <property type="molecule type" value="Genomic_DNA"/>
</dbReference>
<evidence type="ECO:0000256" key="4">
    <source>
        <dbReference type="ARBA" id="ARBA00022989"/>
    </source>
</evidence>
<evidence type="ECO:0000256" key="6">
    <source>
        <dbReference type="SAM" id="Phobius"/>
    </source>
</evidence>
<feature type="transmembrane region" description="Helical" evidence="6">
    <location>
        <begin position="52"/>
        <end position="77"/>
    </location>
</feature>
<reference evidence="7 8" key="1">
    <citation type="submission" date="2023-05" db="EMBL/GenBank/DDBJ databases">
        <title>Pseudodonghicola sp. nov.</title>
        <authorList>
            <person name="Huang J."/>
        </authorList>
    </citation>
    <scope>NUCLEOTIDE SEQUENCE [LARGE SCALE GENOMIC DNA]</scope>
    <source>
        <strain evidence="7 8">IC7</strain>
    </source>
</reference>
<dbReference type="NCBIfam" id="TIGR04408">
    <property type="entry name" value="LptG_lptG"/>
    <property type="match status" value="1"/>
</dbReference>
<evidence type="ECO:0000313" key="8">
    <source>
        <dbReference type="Proteomes" id="UP001243757"/>
    </source>
</evidence>
<keyword evidence="3 6" id="KW-0812">Transmembrane</keyword>
<dbReference type="InterPro" id="IPR030923">
    <property type="entry name" value="LptG"/>
</dbReference>
<feature type="transmembrane region" description="Helical" evidence="6">
    <location>
        <begin position="98"/>
        <end position="117"/>
    </location>
</feature>
<keyword evidence="8" id="KW-1185">Reference proteome</keyword>
<comment type="subcellular location">
    <subcellularLocation>
        <location evidence="1">Cell membrane</location>
        <topology evidence="1">Multi-pass membrane protein</topology>
    </subcellularLocation>
</comment>
<dbReference type="PANTHER" id="PTHR33529">
    <property type="entry name" value="SLR0882 PROTEIN-RELATED"/>
    <property type="match status" value="1"/>
</dbReference>
<dbReference type="PANTHER" id="PTHR33529:SF2">
    <property type="entry name" value="LIPOPOLYSACCHARIDE EXPORT SYSTEM PERMEASE PROTEIN LPTG"/>
    <property type="match status" value="1"/>
</dbReference>
<organism evidence="7 8">
    <name type="scientific">Pseudodonghicola flavimaris</name>
    <dbReference type="NCBI Taxonomy" id="3050036"/>
    <lineage>
        <taxon>Bacteria</taxon>
        <taxon>Pseudomonadati</taxon>
        <taxon>Pseudomonadota</taxon>
        <taxon>Alphaproteobacteria</taxon>
        <taxon>Rhodobacterales</taxon>
        <taxon>Paracoccaceae</taxon>
        <taxon>Pseudodonghicola</taxon>
    </lineage>
</organism>